<dbReference type="PROSITE" id="PS51678">
    <property type="entry name" value="SAM_MT_PRMT"/>
    <property type="match status" value="1"/>
</dbReference>
<evidence type="ECO:0000256" key="1">
    <source>
        <dbReference type="ARBA" id="ARBA00022603"/>
    </source>
</evidence>
<dbReference type="GO" id="GO:0032259">
    <property type="term" value="P:methylation"/>
    <property type="evidence" value="ECO:0007669"/>
    <property type="project" value="UniProtKB-KW"/>
</dbReference>
<keyword evidence="2" id="KW-0808">Transferase</keyword>
<dbReference type="InterPro" id="IPR025799">
    <property type="entry name" value="Arg_MeTrfase"/>
</dbReference>
<keyword evidence="3" id="KW-0949">S-adenosyl-L-methionine</keyword>
<dbReference type="Pfam" id="PF22528">
    <property type="entry name" value="PRMT_C"/>
    <property type="match status" value="1"/>
</dbReference>
<feature type="domain" description="Protein arginine N-methyltransferase" evidence="4">
    <location>
        <begin position="255"/>
        <end position="386"/>
    </location>
</feature>
<evidence type="ECO:0000259" key="4">
    <source>
        <dbReference type="Pfam" id="PF22528"/>
    </source>
</evidence>
<dbReference type="InterPro" id="IPR029063">
    <property type="entry name" value="SAM-dependent_MTases_sf"/>
</dbReference>
<dbReference type="RefSeq" id="WP_284917710.1">
    <property type="nucleotide sequence ID" value="NZ_CP126980.1"/>
</dbReference>
<gene>
    <name evidence="5" type="ORF">ACTOB_008622</name>
</gene>
<dbReference type="Pfam" id="PF06325">
    <property type="entry name" value="PrmA"/>
    <property type="match status" value="1"/>
</dbReference>
<keyword evidence="5" id="KW-0689">Ribosomal protein</keyword>
<dbReference type="GO" id="GO:0008168">
    <property type="term" value="F:methyltransferase activity"/>
    <property type="evidence" value="ECO:0007669"/>
    <property type="project" value="UniProtKB-KW"/>
</dbReference>
<evidence type="ECO:0000313" key="6">
    <source>
        <dbReference type="Proteomes" id="UP001240150"/>
    </source>
</evidence>
<accession>A0ABY8WFJ7</accession>
<evidence type="ECO:0000256" key="2">
    <source>
        <dbReference type="ARBA" id="ARBA00022679"/>
    </source>
</evidence>
<evidence type="ECO:0000313" key="5">
    <source>
        <dbReference type="EMBL" id="WIM96428.1"/>
    </source>
</evidence>
<dbReference type="SUPFAM" id="SSF53335">
    <property type="entry name" value="S-adenosyl-L-methionine-dependent methyltransferases"/>
    <property type="match status" value="1"/>
</dbReference>
<keyword evidence="1 5" id="KW-0489">Methyltransferase</keyword>
<dbReference type="GO" id="GO:0005840">
    <property type="term" value="C:ribosome"/>
    <property type="evidence" value="ECO:0007669"/>
    <property type="project" value="UniProtKB-KW"/>
</dbReference>
<dbReference type="InterPro" id="IPR055135">
    <property type="entry name" value="PRMT_dom"/>
</dbReference>
<dbReference type="PANTHER" id="PTHR11006:SF4">
    <property type="entry name" value="PROTEIN ARGININE N-METHYLTRANSFERASE 7"/>
    <property type="match status" value="1"/>
</dbReference>
<proteinExistence type="predicted"/>
<dbReference type="PANTHER" id="PTHR11006">
    <property type="entry name" value="PROTEIN ARGININE N-METHYLTRANSFERASE"/>
    <property type="match status" value="1"/>
</dbReference>
<organism evidence="5 6">
    <name type="scientific">Actinoplanes oblitus</name>
    <dbReference type="NCBI Taxonomy" id="3040509"/>
    <lineage>
        <taxon>Bacteria</taxon>
        <taxon>Bacillati</taxon>
        <taxon>Actinomycetota</taxon>
        <taxon>Actinomycetes</taxon>
        <taxon>Micromonosporales</taxon>
        <taxon>Micromonosporaceae</taxon>
        <taxon>Actinoplanes</taxon>
    </lineage>
</organism>
<dbReference type="EMBL" id="CP126980">
    <property type="protein sequence ID" value="WIM96428.1"/>
    <property type="molecule type" value="Genomic_DNA"/>
</dbReference>
<sequence length="408" mass="44989">MSISSNTMLYRVPELLIGVDTSNLAKIHHSGRVFKTGQDALALLDVLHTPRTVAEAVAAVRERCKGTRASEQLLSTLLQLLNAGVLRREPVVGFSEATWPAGGYDAAYAHLRILDDLTRKGAFVRAMRETVRPGDVVLDLGTGSGILAVAAAQAGADHVYAVEPAGMVHMAEKVAEANGVADRITFIRGWSTQLELPRKANVLSTDIVGNEGLDMTIWETVQDARRRLLTDDARFVPQGFRSYARLVALPQRVREDHRVHDEQLLRWKDTYGIDFSPMRSFDRRRSIGFYERPEVVQKWPVCSGPSELYQVDLSRDVHDLGTTCTVTADRAGEVSGVVVYFEARLGPTTTFSSAPWGGSERSHWYTAVWALPEVLTLEPGDQVDLAYVYRGDGSSQLDLADVRRAGGR</sequence>
<reference evidence="5 6" key="1">
    <citation type="submission" date="2023-06" db="EMBL/GenBank/DDBJ databases">
        <authorList>
            <person name="Yushchuk O."/>
            <person name="Binda E."/>
            <person name="Ruckert-Reed C."/>
            <person name="Fedorenko V."/>
            <person name="Kalinowski J."/>
            <person name="Marinelli F."/>
        </authorList>
    </citation>
    <scope>NUCLEOTIDE SEQUENCE [LARGE SCALE GENOMIC DNA]</scope>
    <source>
        <strain evidence="5 6">NRRL 3884</strain>
    </source>
</reference>
<keyword evidence="5" id="KW-0687">Ribonucleoprotein</keyword>
<name>A0ABY8WFJ7_9ACTN</name>
<protein>
    <submittedName>
        <fullName evidence="5">50S ribosomal protein L11 methyltransferase</fullName>
    </submittedName>
</protein>
<dbReference type="Gene3D" id="3.40.50.150">
    <property type="entry name" value="Vaccinia Virus protein VP39"/>
    <property type="match status" value="1"/>
</dbReference>
<dbReference type="Proteomes" id="UP001240150">
    <property type="component" value="Chromosome"/>
</dbReference>
<evidence type="ECO:0000256" key="3">
    <source>
        <dbReference type="ARBA" id="ARBA00022691"/>
    </source>
</evidence>
<dbReference type="Gene3D" id="2.70.160.11">
    <property type="entry name" value="Hnrnp arginine n-methyltransferase1"/>
    <property type="match status" value="1"/>
</dbReference>
<dbReference type="CDD" id="cd02440">
    <property type="entry name" value="AdoMet_MTases"/>
    <property type="match status" value="1"/>
</dbReference>
<keyword evidence="6" id="KW-1185">Reference proteome</keyword>